<organism evidence="1 2">
    <name type="scientific">Artemisia annua</name>
    <name type="common">Sweet wormwood</name>
    <dbReference type="NCBI Taxonomy" id="35608"/>
    <lineage>
        <taxon>Eukaryota</taxon>
        <taxon>Viridiplantae</taxon>
        <taxon>Streptophyta</taxon>
        <taxon>Embryophyta</taxon>
        <taxon>Tracheophyta</taxon>
        <taxon>Spermatophyta</taxon>
        <taxon>Magnoliopsida</taxon>
        <taxon>eudicotyledons</taxon>
        <taxon>Gunneridae</taxon>
        <taxon>Pentapetalae</taxon>
        <taxon>asterids</taxon>
        <taxon>campanulids</taxon>
        <taxon>Asterales</taxon>
        <taxon>Asteraceae</taxon>
        <taxon>Asteroideae</taxon>
        <taxon>Anthemideae</taxon>
        <taxon>Artemisiinae</taxon>
        <taxon>Artemisia</taxon>
    </lineage>
</organism>
<dbReference type="Proteomes" id="UP000245207">
    <property type="component" value="Unassembled WGS sequence"/>
</dbReference>
<gene>
    <name evidence="1" type="ORF">CTI12_AA618110</name>
</gene>
<comment type="caution">
    <text evidence="1">The sequence shown here is derived from an EMBL/GenBank/DDBJ whole genome shotgun (WGS) entry which is preliminary data.</text>
</comment>
<keyword evidence="2" id="KW-1185">Reference proteome</keyword>
<dbReference type="EMBL" id="PKPP01022321">
    <property type="protein sequence ID" value="PWA34538.1"/>
    <property type="molecule type" value="Genomic_DNA"/>
</dbReference>
<evidence type="ECO:0000313" key="2">
    <source>
        <dbReference type="Proteomes" id="UP000245207"/>
    </source>
</evidence>
<evidence type="ECO:0000313" key="1">
    <source>
        <dbReference type="EMBL" id="PWA34538.1"/>
    </source>
</evidence>
<protein>
    <submittedName>
        <fullName evidence="1">Cytochrome P-450 reductase</fullName>
    </submittedName>
</protein>
<reference evidence="1 2" key="1">
    <citation type="journal article" date="2018" name="Mol. Plant">
        <title>The genome of Artemisia annua provides insight into the evolution of Asteraceae family and artemisinin biosynthesis.</title>
        <authorList>
            <person name="Shen Q."/>
            <person name="Zhang L."/>
            <person name="Liao Z."/>
            <person name="Wang S."/>
            <person name="Yan T."/>
            <person name="Shi P."/>
            <person name="Liu M."/>
            <person name="Fu X."/>
            <person name="Pan Q."/>
            <person name="Wang Y."/>
            <person name="Lv Z."/>
            <person name="Lu X."/>
            <person name="Zhang F."/>
            <person name="Jiang W."/>
            <person name="Ma Y."/>
            <person name="Chen M."/>
            <person name="Hao X."/>
            <person name="Li L."/>
            <person name="Tang Y."/>
            <person name="Lv G."/>
            <person name="Zhou Y."/>
            <person name="Sun X."/>
            <person name="Brodelius P.E."/>
            <person name="Rose J.K.C."/>
            <person name="Tang K."/>
        </authorList>
    </citation>
    <scope>NUCLEOTIDE SEQUENCE [LARGE SCALE GENOMIC DNA]</scope>
    <source>
        <strain evidence="2">cv. Huhao1</strain>
        <tissue evidence="1">Leaf</tissue>
    </source>
</reference>
<sequence>MVMDMILKGTRLRALQSALLALPAHAIDSTKADRLKSIAFPAGKDEYAQWIVAS</sequence>
<name>A0A2U1KCT7_ARTAN</name>
<proteinExistence type="predicted"/>
<dbReference type="STRING" id="35608.A0A2U1KCT7"/>
<dbReference type="AlphaFoldDB" id="A0A2U1KCT7"/>
<accession>A0A2U1KCT7</accession>